<dbReference type="EMBL" id="QHGU01000009">
    <property type="protein sequence ID" value="PZM56667.1"/>
    <property type="molecule type" value="Genomic_DNA"/>
</dbReference>
<evidence type="ECO:0000313" key="10">
    <source>
        <dbReference type="EMBL" id="KWX16622.1"/>
    </source>
</evidence>
<evidence type="ECO:0000256" key="2">
    <source>
        <dbReference type="ARBA" id="ARBA00006247"/>
    </source>
</evidence>
<reference evidence="18 20" key="2">
    <citation type="submission" date="2016-04" db="EMBL/GenBank/DDBJ databases">
        <authorList>
            <person name="Millard A."/>
        </authorList>
    </citation>
    <scope>NUCLEOTIDE SEQUENCE [LARGE SCALE GENOMIC DNA]</scope>
    <source>
        <strain evidence="18">Isolate 22</strain>
    </source>
</reference>
<evidence type="ECO:0000313" key="26">
    <source>
        <dbReference type="Proteomes" id="UP000469871"/>
    </source>
</evidence>
<reference evidence="13 21" key="3">
    <citation type="submission" date="2017-02" db="EMBL/GenBank/DDBJ databases">
        <title>Clonality and virulence of isolates of VRE in Hematopoietic Stem Cell Transplanted (HSCT) patients.</title>
        <authorList>
            <person name="Marchi A.P."/>
            <person name="Martins R.C."/>
            <person name="Marie S.K."/>
            <person name="Levin A.S."/>
            <person name="Costa S.F."/>
        </authorList>
    </citation>
    <scope>NUCLEOTIDE SEQUENCE [LARGE SCALE GENOMIC DNA]</scope>
    <source>
        <strain evidence="13 21">LIM1759</strain>
    </source>
</reference>
<dbReference type="Proteomes" id="UP000070452">
    <property type="component" value="Unassembled WGS sequence"/>
</dbReference>
<evidence type="ECO:0000313" key="25">
    <source>
        <dbReference type="Proteomes" id="UP000289562"/>
    </source>
</evidence>
<evidence type="ECO:0000256" key="7">
    <source>
        <dbReference type="ARBA" id="ARBA00022997"/>
    </source>
</evidence>
<dbReference type="GO" id="GO:0016805">
    <property type="term" value="F:dipeptidase activity"/>
    <property type="evidence" value="ECO:0007669"/>
    <property type="project" value="UniProtKB-KW"/>
</dbReference>
<evidence type="ECO:0000313" key="9">
    <source>
        <dbReference type="EMBL" id="KAB7576569.1"/>
    </source>
</evidence>
<keyword evidence="6" id="KW-0862">Zinc</keyword>
<dbReference type="Proteomes" id="UP001139644">
    <property type="component" value="Unassembled WGS sequence"/>
</dbReference>
<dbReference type="EMBL" id="JAIFOC010000039">
    <property type="protein sequence ID" value="MBX4222289.1"/>
    <property type="molecule type" value="Genomic_DNA"/>
</dbReference>
<dbReference type="InterPro" id="IPR036264">
    <property type="entry name" value="Bact_exopeptidase_dim_dom"/>
</dbReference>
<evidence type="ECO:0000313" key="15">
    <source>
        <dbReference type="EMBL" id="PHL21390.1"/>
    </source>
</evidence>
<dbReference type="Pfam" id="PF01546">
    <property type="entry name" value="Peptidase_M20"/>
    <property type="match status" value="1"/>
</dbReference>
<comment type="caution">
    <text evidence="10">The sequence shown here is derived from an EMBL/GenBank/DDBJ whole genome shotgun (WGS) entry which is preliminary data.</text>
</comment>
<dbReference type="Proteomes" id="UP000249070">
    <property type="component" value="Unassembled WGS sequence"/>
</dbReference>
<evidence type="ECO:0000313" key="17">
    <source>
        <dbReference type="EMBL" id="RXU92272.1"/>
    </source>
</evidence>
<reference evidence="16 24" key="7">
    <citation type="submission" date="2018-05" db="EMBL/GenBank/DDBJ databases">
        <title>Vancomycin-resistant Enterococcus faecium strain from Chelyabinsk, Russia.</title>
        <authorList>
            <person name="Gostev V."/>
            <person name="Goncharov A."/>
            <person name="Kolodzhieva V."/>
            <person name="Suvorov A."/>
            <person name="Sidorenko S."/>
            <person name="Zueva L."/>
        </authorList>
    </citation>
    <scope>NUCLEOTIDE SEQUENCE [LARGE SCALE GENOMIC DNA]</scope>
    <source>
        <strain evidence="16 24">20</strain>
    </source>
</reference>
<dbReference type="Proteomes" id="UP000191171">
    <property type="component" value="Unassembled WGS sequence"/>
</dbReference>
<evidence type="ECO:0000256" key="6">
    <source>
        <dbReference type="ARBA" id="ARBA00022833"/>
    </source>
</evidence>
<dbReference type="InterPro" id="IPR050072">
    <property type="entry name" value="Peptidase_M20A"/>
</dbReference>
<evidence type="ECO:0000313" key="11">
    <source>
        <dbReference type="EMBL" id="MBX4222289.1"/>
    </source>
</evidence>
<dbReference type="NCBIfam" id="NF005542">
    <property type="entry name" value="PRK07205.1"/>
    <property type="match status" value="1"/>
</dbReference>
<sequence length="446" mass="49361">MKKFVTEQHHEQALESLSELIRIPSVLDEADSGQGHPFGKKVIEALDKVLEISEKLGFRTFKDPEGYYGYSEIGSGDELFGILCHMDVVPAGDENNWETKPFDPTIKDGWLVGRGSQDDKGPSIAAMYAVKALIDAGVEFKTRIRFIFGTDEENLWRCLEKYNEKEEGITQGFAPDAEFPLIYAEKGLLQAYLTGPGTNEFSVKAGGALNVVPDAAPYSGEKLSEVKEALKKHEFDFEEQGEGIVVLGKSIHAKDAAQGVNAISRLAIALSEVFDFGPINFLGKLVQENATGEAVVGKTEDEQSGELTMNFASLEITPEQTKIGVDMRIPVTFKKDDLVAKLTKTAEKYGLTYEEFDFLDSLYVPLDSELVKNLLGTYRDITGDMTEPFVSGGATFARTMNQCVAFGAMFPDTPDFMHQANERWELSSMYKAMEIYAEAVYRLCAK</sequence>
<dbReference type="GO" id="GO:0008237">
    <property type="term" value="F:metallopeptidase activity"/>
    <property type="evidence" value="ECO:0007669"/>
    <property type="project" value="UniProtKB-KW"/>
</dbReference>
<comment type="similarity">
    <text evidence="2">Belongs to the peptidase M20A family.</text>
</comment>
<evidence type="ECO:0000313" key="12">
    <source>
        <dbReference type="EMBL" id="MDC4247314.1"/>
    </source>
</evidence>
<comment type="cofactor">
    <cofactor evidence="1">
        <name>Zn(2+)</name>
        <dbReference type="ChEBI" id="CHEBI:29105"/>
    </cofactor>
</comment>
<evidence type="ECO:0000313" key="20">
    <source>
        <dbReference type="Proteomes" id="UP000183509"/>
    </source>
</evidence>
<evidence type="ECO:0000313" key="21">
    <source>
        <dbReference type="Proteomes" id="UP000191171"/>
    </source>
</evidence>
<dbReference type="InterPro" id="IPR010964">
    <property type="entry name" value="M20A_pepV-rel"/>
</dbReference>
<evidence type="ECO:0000313" key="23">
    <source>
        <dbReference type="Proteomes" id="UP000224303"/>
    </source>
</evidence>
<dbReference type="NCBIfam" id="TIGR01887">
    <property type="entry name" value="dipeptidaselike"/>
    <property type="match status" value="1"/>
</dbReference>
<keyword evidence="8" id="KW-0482">Metalloprotease</keyword>
<dbReference type="EMBL" id="MVGJ01000062">
    <property type="protein sequence ID" value="OOL82145.1"/>
    <property type="molecule type" value="Genomic_DNA"/>
</dbReference>
<dbReference type="EMBL" id="NGLB01000001">
    <property type="protein sequence ID" value="OTO00155.1"/>
    <property type="molecule type" value="Genomic_DNA"/>
</dbReference>
<evidence type="ECO:0000313" key="14">
    <source>
        <dbReference type="EMBL" id="OTO00155.1"/>
    </source>
</evidence>
<evidence type="ECO:0000256" key="4">
    <source>
        <dbReference type="ARBA" id="ARBA00022723"/>
    </source>
</evidence>
<dbReference type="PANTHER" id="PTHR43808">
    <property type="entry name" value="ACETYLORNITHINE DEACETYLASE"/>
    <property type="match status" value="1"/>
</dbReference>
<reference evidence="9 26" key="8">
    <citation type="submission" date="2019-10" db="EMBL/GenBank/DDBJ databases">
        <title>Evolutionary dynamics of vancomycin-resistant Enterococcus faecium during gastrointestinal tract colonization and bloodstream infection in immunocompromised pediatric patients.</title>
        <authorList>
            <person name="Chilambi G.S."/>
            <person name="Nordstrom H.R."/>
            <person name="Evans D.R."/>
            <person name="Ferrolino J."/>
            <person name="Hayden R.T."/>
            <person name="Maron G.M."/>
            <person name="Vo A.N."/>
            <person name="Gilmore M.S."/>
            <person name="Wolf J."/>
            <person name="Rosch J.W."/>
            <person name="Van Tyne D."/>
        </authorList>
    </citation>
    <scope>NUCLEOTIDE SEQUENCE [LARGE SCALE GENOMIC DNA]</scope>
    <source>
        <strain evidence="9 26">VRECG27</strain>
    </source>
</reference>
<dbReference type="Proteomes" id="UP000224303">
    <property type="component" value="Unassembled WGS sequence"/>
</dbReference>
<protein>
    <submittedName>
        <fullName evidence="9 14">Dipeptidase</fullName>
        <ecNumber evidence="9 18">3.4.13.-</ecNumber>
    </submittedName>
    <submittedName>
        <fullName evidence="11">M20 family metallopeptidase</fullName>
    </submittedName>
</protein>
<dbReference type="EMBL" id="WEFP01000001">
    <property type="protein sequence ID" value="KAB7576569.1"/>
    <property type="molecule type" value="Genomic_DNA"/>
</dbReference>
<dbReference type="EMBL" id="LRHK01000005">
    <property type="protein sequence ID" value="KWX16622.1"/>
    <property type="molecule type" value="Genomic_DNA"/>
</dbReference>
<evidence type="ECO:0000256" key="3">
    <source>
        <dbReference type="ARBA" id="ARBA00022670"/>
    </source>
</evidence>
<evidence type="ECO:0000313" key="24">
    <source>
        <dbReference type="Proteomes" id="UP000249070"/>
    </source>
</evidence>
<reference evidence="10 19" key="1">
    <citation type="submission" date="2016-01" db="EMBL/GenBank/DDBJ databases">
        <title>Molecular Mechanisms for transfer of large genomic segments between Enterococcus faecium strains.</title>
        <authorList>
            <person name="Garcia-Solache M.A."/>
            <person name="Lebreton F."/>
            <person name="Mclaughlin R.E."/>
            <person name="Whiteaker J.D."/>
            <person name="Gilmore M.S."/>
            <person name="Rice L.B."/>
        </authorList>
    </citation>
    <scope>NUCLEOTIDE SEQUENCE [LARGE SCALE GENOMIC DNA]</scope>
    <source>
        <strain evidence="10 19">D344RRF x C68</strain>
    </source>
</reference>
<gene>
    <name evidence="14" type="ORF">A5804_001649</name>
    <name evidence="10" type="ORF">AWT83_13970</name>
    <name evidence="13" type="ORF">B1P95_10820</name>
    <name evidence="15" type="ORF">CQR37_08515</name>
    <name evidence="17" type="ORF">CYQ77_01125</name>
    <name evidence="16" type="ORF">DKP91_03130</name>
    <name evidence="18" type="ORF">DTPHA_600814</name>
    <name evidence="9" type="ORF">GBM73_04190</name>
    <name evidence="11" type="ORF">KYX88_05440</name>
    <name evidence="12" type="ORF">M3X98_04485</name>
</gene>
<dbReference type="PATRIC" id="fig|1352.1358.peg.2068"/>
<keyword evidence="5 9" id="KW-0378">Hydrolase</keyword>
<reference evidence="14 22" key="4">
    <citation type="submission" date="2017-05" db="EMBL/GenBank/DDBJ databases">
        <title>The Genome Sequence of Enterococcus faecium 6F2_DIV0138.</title>
        <authorList>
            <consortium name="The Broad Institute Genomics Platform"/>
            <consortium name="The Broad Institute Genomic Center for Infectious Diseases"/>
            <person name="Earl A."/>
            <person name="Manson A."/>
            <person name="Schwartman J."/>
            <person name="Gilmore M."/>
            <person name="Abouelleil A."/>
            <person name="Cao P."/>
            <person name="Chapman S."/>
            <person name="Cusick C."/>
            <person name="Shea T."/>
            <person name="Young S."/>
            <person name="Neafsey D."/>
            <person name="Nusbaum C."/>
            <person name="Birren B."/>
        </authorList>
    </citation>
    <scope>NUCLEOTIDE SEQUENCE [LARGE SCALE GENOMIC DNA]</scope>
    <source>
        <strain evidence="14 22">6F2_DIV0138</strain>
    </source>
</reference>
<evidence type="ECO:0000313" key="19">
    <source>
        <dbReference type="Proteomes" id="UP000070452"/>
    </source>
</evidence>
<evidence type="ECO:0000256" key="5">
    <source>
        <dbReference type="ARBA" id="ARBA00022801"/>
    </source>
</evidence>
<dbReference type="RefSeq" id="WP_002294399.1">
    <property type="nucleotide sequence ID" value="NZ_AP022341.1"/>
</dbReference>
<reference evidence="11" key="9">
    <citation type="journal article" date="2022" name="J. Anim. Sci.">
        <title>Whole genome sequence analyses-based assessment of virulence potential and antimicrobial susceptibilities and resistance of Enterococcus faecium strains isolated from commercial swine and cattle probiotic products.</title>
        <authorList>
            <person name="Shridhar P.B."/>
            <person name="Amachawadi R.G."/>
            <person name="Tokach M."/>
            <person name="Patel I."/>
            <person name="Gangiredla J."/>
            <person name="Mammel M."/>
            <person name="Nagaraja T.G."/>
        </authorList>
    </citation>
    <scope>NUCLEOTIDE SEQUENCE</scope>
    <source>
        <strain evidence="11">EF215</strain>
    </source>
</reference>
<dbReference type="AlphaFoldDB" id="A0A132P3T0"/>
<dbReference type="EMBL" id="PJVH01000002">
    <property type="protein sequence ID" value="RXU92272.1"/>
    <property type="molecule type" value="Genomic_DNA"/>
</dbReference>
<dbReference type="Proteomes" id="UP000194737">
    <property type="component" value="Unassembled WGS sequence"/>
</dbReference>
<dbReference type="InterPro" id="IPR002933">
    <property type="entry name" value="Peptidase_M20"/>
</dbReference>
<dbReference type="Proteomes" id="UP001141166">
    <property type="component" value="Unassembled WGS sequence"/>
</dbReference>
<evidence type="ECO:0000256" key="1">
    <source>
        <dbReference type="ARBA" id="ARBA00001947"/>
    </source>
</evidence>
<keyword evidence="4" id="KW-0479">Metal-binding</keyword>
<evidence type="ECO:0000313" key="18">
    <source>
        <dbReference type="EMBL" id="SAM40119.1"/>
    </source>
</evidence>
<dbReference type="STRING" id="1352.AL014_04685"/>
<reference evidence="17 25" key="6">
    <citation type="submission" date="2017-12" db="EMBL/GenBank/DDBJ databases">
        <title>A pool of 800 enterococci isolated from chicken carcass rinse samples from New Zealand.</title>
        <authorList>
            <person name="Zhang J."/>
            <person name="Rogers L."/>
            <person name="Midwinter A."/>
            <person name="French N."/>
        </authorList>
    </citation>
    <scope>NUCLEOTIDE SEQUENCE [LARGE SCALE GENOMIC DNA]</scope>
    <source>
        <strain evidence="17 25">EN697</strain>
    </source>
</reference>
<dbReference type="EC" id="3.4.13.-" evidence="9 18"/>
<dbReference type="EMBL" id="FKLM01000008">
    <property type="protein sequence ID" value="SAM40119.1"/>
    <property type="molecule type" value="Genomic_DNA"/>
</dbReference>
<evidence type="ECO:0000256" key="8">
    <source>
        <dbReference type="ARBA" id="ARBA00023049"/>
    </source>
</evidence>
<dbReference type="EMBL" id="JAMWMK010000005">
    <property type="protein sequence ID" value="MDC4247314.1"/>
    <property type="molecule type" value="Genomic_DNA"/>
</dbReference>
<dbReference type="EMBL" id="PCGC01000017">
    <property type="protein sequence ID" value="PHL21390.1"/>
    <property type="molecule type" value="Genomic_DNA"/>
</dbReference>
<keyword evidence="7 9" id="KW-0224">Dipeptidase</keyword>
<reference evidence="12" key="10">
    <citation type="submission" date="2022-05" db="EMBL/GenBank/DDBJ databases">
        <title>Draft genome sequences of Clostridium perfringens strains isolated from Peru.</title>
        <authorList>
            <person name="Hurtado R."/>
            <person name="Lima L."/>
            <person name="Sousa T."/>
            <person name="Jaiswal A.K."/>
            <person name="Tiwari S."/>
            <person name="Maturrano L."/>
            <person name="Brenig B."/>
            <person name="Azevedo V."/>
        </authorList>
    </citation>
    <scope>NUCLEOTIDE SEQUENCE</scope>
    <source>
        <strain evidence="12">CP4</strain>
    </source>
</reference>
<dbReference type="PANTHER" id="PTHR43808:SF31">
    <property type="entry name" value="N-ACETYL-L-CITRULLINE DEACETYLASE"/>
    <property type="match status" value="1"/>
</dbReference>
<organism evidence="10 19">
    <name type="scientific">Enterococcus faecium</name>
    <name type="common">Streptococcus faecium</name>
    <dbReference type="NCBI Taxonomy" id="1352"/>
    <lineage>
        <taxon>Bacteria</taxon>
        <taxon>Bacillati</taxon>
        <taxon>Bacillota</taxon>
        <taxon>Bacilli</taxon>
        <taxon>Lactobacillales</taxon>
        <taxon>Enterococcaceae</taxon>
        <taxon>Enterococcus</taxon>
    </lineage>
</organism>
<dbReference type="Gene3D" id="3.40.630.10">
    <property type="entry name" value="Zn peptidases"/>
    <property type="match status" value="1"/>
</dbReference>
<evidence type="ECO:0000313" key="22">
    <source>
        <dbReference type="Proteomes" id="UP000194737"/>
    </source>
</evidence>
<dbReference type="SUPFAM" id="SSF53187">
    <property type="entry name" value="Zn-dependent exopeptidases"/>
    <property type="match status" value="1"/>
</dbReference>
<dbReference type="GO" id="GO:0006526">
    <property type="term" value="P:L-arginine biosynthetic process"/>
    <property type="evidence" value="ECO:0007669"/>
    <property type="project" value="TreeGrafter"/>
</dbReference>
<proteinExistence type="inferred from homology"/>
<dbReference type="Proteomes" id="UP000183509">
    <property type="component" value="Unassembled WGS sequence"/>
</dbReference>
<evidence type="ECO:0000313" key="16">
    <source>
        <dbReference type="EMBL" id="PZM56667.1"/>
    </source>
</evidence>
<dbReference type="SUPFAM" id="SSF55031">
    <property type="entry name" value="Bacterial exopeptidase dimerisation domain"/>
    <property type="match status" value="1"/>
</dbReference>
<reference evidence="15 23" key="5">
    <citation type="submission" date="2017-10" db="EMBL/GenBank/DDBJ databases">
        <title>Draft genomes of the Enterococcus faecium isolated from human feces before and after Helicobacter pylori eradication therapy.</title>
        <authorList>
            <person name="Prianichniikov N.A."/>
            <person name="Glushchenko O.E."/>
            <person name="Malakhova M.V."/>
        </authorList>
    </citation>
    <scope>NUCLEOTIDE SEQUENCE [LARGE SCALE GENOMIC DNA]</scope>
    <source>
        <strain evidence="15 23">Hp_5-7</strain>
    </source>
</reference>
<dbReference type="GO" id="GO:0008777">
    <property type="term" value="F:acetylornithine deacetylase activity"/>
    <property type="evidence" value="ECO:0007669"/>
    <property type="project" value="TreeGrafter"/>
</dbReference>
<dbReference type="GeneID" id="66454026"/>
<dbReference type="OMA" id="PSMMALF"/>
<dbReference type="GO" id="GO:0006508">
    <property type="term" value="P:proteolysis"/>
    <property type="evidence" value="ECO:0007669"/>
    <property type="project" value="UniProtKB-KW"/>
</dbReference>
<dbReference type="Gene3D" id="3.30.70.360">
    <property type="match status" value="2"/>
</dbReference>
<dbReference type="GO" id="GO:0008270">
    <property type="term" value="F:zinc ion binding"/>
    <property type="evidence" value="ECO:0007669"/>
    <property type="project" value="InterPro"/>
</dbReference>
<keyword evidence="3" id="KW-0645">Protease</keyword>
<accession>A0A132P3T0</accession>
<name>A0A132P3T0_ENTFC</name>
<dbReference type="Proteomes" id="UP000289562">
    <property type="component" value="Unassembled WGS sequence"/>
</dbReference>
<evidence type="ECO:0000313" key="13">
    <source>
        <dbReference type="EMBL" id="OOL82145.1"/>
    </source>
</evidence>
<dbReference type="Proteomes" id="UP000469871">
    <property type="component" value="Unassembled WGS sequence"/>
</dbReference>